<dbReference type="InterPro" id="IPR029016">
    <property type="entry name" value="GAF-like_dom_sf"/>
</dbReference>
<dbReference type="Pfam" id="PF13185">
    <property type="entry name" value="GAF_2"/>
    <property type="match status" value="1"/>
</dbReference>
<evidence type="ECO:0000313" key="3">
    <source>
        <dbReference type="Proteomes" id="UP000246635"/>
    </source>
</evidence>
<sequence length="144" mass="15466">MDGGYTFAASDLQADRWREETGSDFAGIARLDEEGRLRWSALSGSTSTRTAQLTFKGARGDGFIATAIRSGRPTAYDARRASSMAGARSEPLLLAESLLAALALPCMERTGRLAGLLIFGRRSEEPYSENEIAGALAAFCQNRL</sequence>
<dbReference type="Proteomes" id="UP000246635">
    <property type="component" value="Unassembled WGS sequence"/>
</dbReference>
<proteinExistence type="predicted"/>
<dbReference type="AlphaFoldDB" id="A0A2V2YP98"/>
<dbReference type="OrthoDB" id="2360948at2"/>
<gene>
    <name evidence="2" type="ORF">DFQ01_11967</name>
</gene>
<dbReference type="InterPro" id="IPR003018">
    <property type="entry name" value="GAF"/>
</dbReference>
<keyword evidence="3" id="KW-1185">Reference proteome</keyword>
<comment type="caution">
    <text evidence="2">The sequence shown here is derived from an EMBL/GenBank/DDBJ whole genome shotgun (WGS) entry which is preliminary data.</text>
</comment>
<protein>
    <submittedName>
        <fullName evidence="2">GAF domain-containing protein</fullName>
    </submittedName>
</protein>
<evidence type="ECO:0000313" key="2">
    <source>
        <dbReference type="EMBL" id="PWV97985.1"/>
    </source>
</evidence>
<dbReference type="EMBL" id="QGTQ01000019">
    <property type="protein sequence ID" value="PWV97985.1"/>
    <property type="molecule type" value="Genomic_DNA"/>
</dbReference>
<reference evidence="2 3" key="1">
    <citation type="submission" date="2018-05" db="EMBL/GenBank/DDBJ databases">
        <title>Genomic Encyclopedia of Type Strains, Phase III (KMG-III): the genomes of soil and plant-associated and newly described type strains.</title>
        <authorList>
            <person name="Whitman W."/>
        </authorList>
    </citation>
    <scope>NUCLEOTIDE SEQUENCE [LARGE SCALE GENOMIC DNA]</scope>
    <source>
        <strain evidence="2 3">CECT 5696</strain>
    </source>
</reference>
<accession>A0A2V2YP98</accession>
<evidence type="ECO:0000259" key="1">
    <source>
        <dbReference type="Pfam" id="PF13185"/>
    </source>
</evidence>
<dbReference type="RefSeq" id="WP_110045752.1">
    <property type="nucleotide sequence ID" value="NZ_CP054612.1"/>
</dbReference>
<dbReference type="Gene3D" id="3.30.450.40">
    <property type="match status" value="1"/>
</dbReference>
<organism evidence="2 3">
    <name type="scientific">Paenibacillus cellulosilyticus</name>
    <dbReference type="NCBI Taxonomy" id="375489"/>
    <lineage>
        <taxon>Bacteria</taxon>
        <taxon>Bacillati</taxon>
        <taxon>Bacillota</taxon>
        <taxon>Bacilli</taxon>
        <taxon>Bacillales</taxon>
        <taxon>Paenibacillaceae</taxon>
        <taxon>Paenibacillus</taxon>
    </lineage>
</organism>
<feature type="domain" description="GAF" evidence="1">
    <location>
        <begin position="19"/>
        <end position="133"/>
    </location>
</feature>
<name>A0A2V2YP98_9BACL</name>
<dbReference type="SUPFAM" id="SSF55781">
    <property type="entry name" value="GAF domain-like"/>
    <property type="match status" value="1"/>
</dbReference>